<keyword evidence="1" id="KW-0472">Membrane</keyword>
<keyword evidence="1" id="KW-1133">Transmembrane helix</keyword>
<feature type="transmembrane region" description="Helical" evidence="1">
    <location>
        <begin position="33"/>
        <end position="55"/>
    </location>
</feature>
<name>A0A1B8RQ63_9CLOT</name>
<reference evidence="2 3" key="1">
    <citation type="submission" date="2016-06" db="EMBL/GenBank/DDBJ databases">
        <authorList>
            <person name="Kjaerup R.B."/>
            <person name="Dalgaard T.S."/>
            <person name="Juul-Madsen H.R."/>
        </authorList>
    </citation>
    <scope>NUCLEOTIDE SEQUENCE [LARGE SCALE GENOMIC DNA]</scope>
    <source>
        <strain evidence="2 3">373-A1</strain>
    </source>
</reference>
<protein>
    <submittedName>
        <fullName evidence="2">Uncharacterized protein</fullName>
    </submittedName>
</protein>
<keyword evidence="1" id="KW-0812">Transmembrane</keyword>
<dbReference type="RefSeq" id="WP_027097035.1">
    <property type="nucleotide sequence ID" value="NZ_CABHIH010000002.1"/>
</dbReference>
<evidence type="ECO:0000313" key="2">
    <source>
        <dbReference type="EMBL" id="OBY10945.1"/>
    </source>
</evidence>
<dbReference type="Proteomes" id="UP000092714">
    <property type="component" value="Unassembled WGS sequence"/>
</dbReference>
<organism evidence="2 3">
    <name type="scientific">Clostridium paraputrificum</name>
    <dbReference type="NCBI Taxonomy" id="29363"/>
    <lineage>
        <taxon>Bacteria</taxon>
        <taxon>Bacillati</taxon>
        <taxon>Bacillota</taxon>
        <taxon>Clostridia</taxon>
        <taxon>Eubacteriales</taxon>
        <taxon>Clostridiaceae</taxon>
        <taxon>Clostridium</taxon>
    </lineage>
</organism>
<dbReference type="AlphaFoldDB" id="A0A1B8RQ63"/>
<dbReference type="EMBL" id="MAPZ01000019">
    <property type="protein sequence ID" value="OBY10945.1"/>
    <property type="molecule type" value="Genomic_DNA"/>
</dbReference>
<comment type="caution">
    <text evidence="2">The sequence shown here is derived from an EMBL/GenBank/DDBJ whole genome shotgun (WGS) entry which is preliminary data.</text>
</comment>
<evidence type="ECO:0000256" key="1">
    <source>
        <dbReference type="SAM" id="Phobius"/>
    </source>
</evidence>
<dbReference type="eggNOG" id="ENOG50325HR">
    <property type="taxonomic scope" value="Bacteria"/>
</dbReference>
<proteinExistence type="predicted"/>
<feature type="transmembrane region" description="Helical" evidence="1">
    <location>
        <begin position="64"/>
        <end position="83"/>
    </location>
</feature>
<evidence type="ECO:0000313" key="3">
    <source>
        <dbReference type="Proteomes" id="UP000092714"/>
    </source>
</evidence>
<gene>
    <name evidence="2" type="ORF">CP373A1_10665</name>
</gene>
<feature type="transmembrane region" description="Helical" evidence="1">
    <location>
        <begin position="89"/>
        <end position="107"/>
    </location>
</feature>
<dbReference type="GeneID" id="42774866"/>
<sequence>MNKMIQKIVSLALLFLISLLVLDYFRIIEFSNILGNSLSFITIVLIVFSSTSVICTSKSGLNKFINYLILTAITVGIVLKIIYGKLNMIIYASLLLTVVYALMDMLYKRPD</sequence>
<dbReference type="OrthoDB" id="1937402at2"/>
<accession>A0A1B8RQ63</accession>
<keyword evidence="3" id="KW-1185">Reference proteome</keyword>